<dbReference type="Proteomes" id="UP000183613">
    <property type="component" value="Unassembled WGS sequence"/>
</dbReference>
<evidence type="ECO:0000313" key="2">
    <source>
        <dbReference type="Proteomes" id="UP000183613"/>
    </source>
</evidence>
<accession>A0A0J6GEV1</accession>
<protein>
    <submittedName>
        <fullName evidence="1">Uncharacterized protein</fullName>
    </submittedName>
</protein>
<sequence length="66" mass="6862">MQGNGVQFDAGLVFDSTAEFGDKIIDAAGQARAAFSCVPNPSAQETCQGGENFCAKPESMFASLIN</sequence>
<name>A0A0J6GEV1_PSEDM</name>
<dbReference type="EMBL" id="FNUD01000002">
    <property type="protein sequence ID" value="SEF08521.1"/>
    <property type="molecule type" value="Genomic_DNA"/>
</dbReference>
<keyword evidence="2" id="KW-1185">Reference proteome</keyword>
<dbReference type="AlphaFoldDB" id="A0A0J6GEV1"/>
<dbReference type="PATRIC" id="fig|882211.3.peg.2083"/>
<organism evidence="1 2">
    <name type="scientific">Pseudomonas deceptionensis</name>
    <dbReference type="NCBI Taxonomy" id="882211"/>
    <lineage>
        <taxon>Bacteria</taxon>
        <taxon>Pseudomonadati</taxon>
        <taxon>Pseudomonadota</taxon>
        <taxon>Gammaproteobacteria</taxon>
        <taxon>Pseudomonadales</taxon>
        <taxon>Pseudomonadaceae</taxon>
        <taxon>Pseudomonas</taxon>
    </lineage>
</organism>
<evidence type="ECO:0000313" key="1">
    <source>
        <dbReference type="EMBL" id="SEF08521.1"/>
    </source>
</evidence>
<proteinExistence type="predicted"/>
<comment type="caution">
    <text evidence="1">The sequence shown here is derived from an EMBL/GenBank/DDBJ whole genome shotgun (WGS) entry which is preliminary data.</text>
</comment>
<gene>
    <name evidence="1" type="ORF">SAMN04489800_4479</name>
</gene>
<reference evidence="1" key="1">
    <citation type="submission" date="2016-10" db="EMBL/GenBank/DDBJ databases">
        <authorList>
            <person name="Varghese N."/>
            <person name="Submissions S."/>
        </authorList>
    </citation>
    <scope>NUCLEOTIDE SEQUENCE [LARGE SCALE GENOMIC DNA]</scope>
    <source>
        <strain evidence="1">LMG 25555</strain>
    </source>
</reference>